<name>A0A4P7KXV9_9GAMM</name>
<gene>
    <name evidence="7" type="primary">intA_3</name>
    <name evidence="6" type="synonym">intA_1</name>
    <name evidence="8" type="synonym">intA_5</name>
    <name evidence="9" type="synonym">intA_6</name>
    <name evidence="6" type="ORF">ArsFIN_11740</name>
    <name evidence="7" type="ORF">ArsFIN_20670</name>
    <name evidence="8" type="ORF">ArsFIN_22840</name>
    <name evidence="9" type="ORF">ArsFIN_33310</name>
    <name evidence="11" type="ORF">QE258_05210</name>
    <name evidence="10" type="ORF">QE258_15870</name>
</gene>
<dbReference type="InterPro" id="IPR050808">
    <property type="entry name" value="Phage_Integrase"/>
</dbReference>
<dbReference type="GO" id="GO:0003677">
    <property type="term" value="F:DNA binding"/>
    <property type="evidence" value="ECO:0007669"/>
    <property type="project" value="UniProtKB-KW"/>
</dbReference>
<evidence type="ECO:0000256" key="1">
    <source>
        <dbReference type="ARBA" id="ARBA00008857"/>
    </source>
</evidence>
<evidence type="ECO:0000313" key="6">
    <source>
        <dbReference type="EMBL" id="QBY42616.1"/>
    </source>
</evidence>
<dbReference type="InterPro" id="IPR010998">
    <property type="entry name" value="Integrase_recombinase_N"/>
</dbReference>
<sequence>MAVNKLSDKKLRSLHGKLSEKQQTIADGNGLAIRISKTGTISFVFFFRLYGRKSAPIWLTLGKYPDLSLKAAREQRDNCRIWLAGGKDPRIQIKITKDDLLKPVTVKDSLEYWINNYAQDKRKGAKYIQSCFMKHIYSDIGDIPLNDCSLSMWVNCFDRIKKVAPVQAGAMLKTTKQALKFCRVRKYAISHEIDDLDVSDVGKKSNKRERVLTKDELKALWHYVNKEYDNHIISYENRIILKFLIVFGCRLSEIILSTWDEWDLENDIWRVPPHHSKNGREIIRPIPYNFKQWLSLLNKATCNRERVIGFNMRQSAASISMIKIWKRLNHLEKWTPHDMRRVIATNLSDNGFEHNVIEQLLGHTLTGVAGIYNRSKYMNRKREALVWWVDYLNAL</sequence>
<dbReference type="EMBL" id="CP038613">
    <property type="protein sequence ID" value="QBY43500.1"/>
    <property type="molecule type" value="Genomic_DNA"/>
</dbReference>
<protein>
    <submittedName>
        <fullName evidence="7">Prophage CP4-57 integrase</fullName>
    </submittedName>
    <submittedName>
        <fullName evidence="10">Tyrosine-type recombinase/integrase</fullName>
    </submittedName>
</protein>
<keyword evidence="3" id="KW-0238">DNA-binding</keyword>
<dbReference type="EMBL" id="CP038613">
    <property type="protein sequence ID" value="QBY44745.1"/>
    <property type="molecule type" value="Genomic_DNA"/>
</dbReference>
<keyword evidence="4" id="KW-0233">DNA recombination</keyword>
<dbReference type="EMBL" id="CP123523">
    <property type="protein sequence ID" value="WGM05035.1"/>
    <property type="molecule type" value="Genomic_DNA"/>
</dbReference>
<dbReference type="EMBL" id="CP038613">
    <property type="protein sequence ID" value="QBY43716.1"/>
    <property type="molecule type" value="Genomic_DNA"/>
</dbReference>
<feature type="domain" description="Tyr recombinase" evidence="5">
    <location>
        <begin position="207"/>
        <end position="386"/>
    </location>
</feature>
<dbReference type="Gene3D" id="1.10.443.10">
    <property type="entry name" value="Intergrase catalytic core"/>
    <property type="match status" value="1"/>
</dbReference>
<dbReference type="KEGG" id="ans:ArsFIN_20670"/>
<dbReference type="InterPro" id="IPR038488">
    <property type="entry name" value="Integrase_DNA-bd_sf"/>
</dbReference>
<dbReference type="RefSeq" id="WP_034250440.1">
    <property type="nucleotide sequence ID" value="NZ_CP038613.1"/>
</dbReference>
<dbReference type="KEGG" id="ans:ArsFIN_11740"/>
<evidence type="ECO:0000313" key="11">
    <source>
        <dbReference type="EMBL" id="WGM06707.1"/>
    </source>
</evidence>
<dbReference type="KEGG" id="ans:ArsFIN_33310"/>
<accession>A0A4P7KXV9</accession>
<dbReference type="Proteomes" id="UP000295134">
    <property type="component" value="Chromosome"/>
</dbReference>
<dbReference type="GeneID" id="96879289"/>
<evidence type="ECO:0000313" key="7">
    <source>
        <dbReference type="EMBL" id="QBY43500.1"/>
    </source>
</evidence>
<keyword evidence="2" id="KW-0229">DNA integration</keyword>
<evidence type="ECO:0000256" key="2">
    <source>
        <dbReference type="ARBA" id="ARBA00022908"/>
    </source>
</evidence>
<evidence type="ECO:0000256" key="4">
    <source>
        <dbReference type="ARBA" id="ARBA00023172"/>
    </source>
</evidence>
<dbReference type="InterPro" id="IPR013762">
    <property type="entry name" value="Integrase-like_cat_sf"/>
</dbReference>
<evidence type="ECO:0000313" key="9">
    <source>
        <dbReference type="EMBL" id="QBY44745.1"/>
    </source>
</evidence>
<dbReference type="Pfam" id="PF13356">
    <property type="entry name" value="Arm-DNA-bind_3"/>
    <property type="match status" value="1"/>
</dbReference>
<dbReference type="GO" id="GO:0015074">
    <property type="term" value="P:DNA integration"/>
    <property type="evidence" value="ECO:0007669"/>
    <property type="project" value="UniProtKB-KW"/>
</dbReference>
<dbReference type="Gene3D" id="1.10.150.130">
    <property type="match status" value="1"/>
</dbReference>
<keyword evidence="13" id="KW-1185">Reference proteome</keyword>
<organism evidence="7 12">
    <name type="scientific">Arsenophonus nasoniae</name>
    <name type="common">son-killer infecting Nasonia vitripennis</name>
    <dbReference type="NCBI Taxonomy" id="638"/>
    <lineage>
        <taxon>Bacteria</taxon>
        <taxon>Pseudomonadati</taxon>
        <taxon>Pseudomonadota</taxon>
        <taxon>Gammaproteobacteria</taxon>
        <taxon>Enterobacterales</taxon>
        <taxon>Morganellaceae</taxon>
        <taxon>Arsenophonus</taxon>
    </lineage>
</organism>
<dbReference type="SUPFAM" id="SSF56349">
    <property type="entry name" value="DNA breaking-rejoining enzymes"/>
    <property type="match status" value="1"/>
</dbReference>
<dbReference type="PANTHER" id="PTHR30629:SF2">
    <property type="entry name" value="PROPHAGE INTEGRASE INTS-RELATED"/>
    <property type="match status" value="1"/>
</dbReference>
<dbReference type="GO" id="GO:0006310">
    <property type="term" value="P:DNA recombination"/>
    <property type="evidence" value="ECO:0007669"/>
    <property type="project" value="UniProtKB-KW"/>
</dbReference>
<proteinExistence type="inferred from homology"/>
<dbReference type="Gene3D" id="3.30.160.390">
    <property type="entry name" value="Integrase, DNA-binding domain"/>
    <property type="match status" value="1"/>
</dbReference>
<evidence type="ECO:0000313" key="8">
    <source>
        <dbReference type="EMBL" id="QBY43716.1"/>
    </source>
</evidence>
<dbReference type="KEGG" id="ans:ArsFIN_22840"/>
<evidence type="ECO:0000256" key="3">
    <source>
        <dbReference type="ARBA" id="ARBA00023125"/>
    </source>
</evidence>
<evidence type="ECO:0000313" key="10">
    <source>
        <dbReference type="EMBL" id="WGM05035.1"/>
    </source>
</evidence>
<evidence type="ECO:0000259" key="5">
    <source>
        <dbReference type="PROSITE" id="PS51898"/>
    </source>
</evidence>
<dbReference type="InterPro" id="IPR002104">
    <property type="entry name" value="Integrase_catalytic"/>
</dbReference>
<evidence type="ECO:0000313" key="13">
    <source>
        <dbReference type="Proteomes" id="UP001177592"/>
    </source>
</evidence>
<dbReference type="PANTHER" id="PTHR30629">
    <property type="entry name" value="PROPHAGE INTEGRASE"/>
    <property type="match status" value="1"/>
</dbReference>
<dbReference type="EMBL" id="CP038613">
    <property type="protein sequence ID" value="QBY42616.1"/>
    <property type="molecule type" value="Genomic_DNA"/>
</dbReference>
<dbReference type="InterPro" id="IPR025166">
    <property type="entry name" value="Integrase_DNA_bind_dom"/>
</dbReference>
<dbReference type="Pfam" id="PF00589">
    <property type="entry name" value="Phage_integrase"/>
    <property type="match status" value="1"/>
</dbReference>
<dbReference type="EMBL" id="CP123523">
    <property type="protein sequence ID" value="WGM06707.1"/>
    <property type="molecule type" value="Genomic_DNA"/>
</dbReference>
<reference evidence="7 12" key="1">
    <citation type="submission" date="2019-03" db="EMBL/GenBank/DDBJ databases">
        <title>Long-read sequencing reveals hyperdense prophage content in a complex bacterial symbiont genome.</title>
        <authorList>
            <person name="Frost C.L."/>
            <person name="Siozios S."/>
            <person name="Nadal-Jimenez P."/>
            <person name="Brockhurst M.A."/>
            <person name="King K.C."/>
            <person name="Darby A.C."/>
            <person name="Hurst G.D.D."/>
        </authorList>
    </citation>
    <scope>NUCLEOTIDE SEQUENCE [LARGE SCALE GENOMIC DNA]</scope>
    <source>
        <strain evidence="7 12">FIN</strain>
    </source>
</reference>
<evidence type="ECO:0000313" key="12">
    <source>
        <dbReference type="Proteomes" id="UP000295134"/>
    </source>
</evidence>
<reference evidence="10" key="2">
    <citation type="submission" date="2023-04" db="EMBL/GenBank/DDBJ databases">
        <title>Genome dynamics across the evolutionary transition to endosymbiosis.</title>
        <authorList>
            <person name="Siozios S."/>
            <person name="Nadal-Jimenez P."/>
            <person name="Azagi T."/>
            <person name="Sprong H."/>
            <person name="Frost C.L."/>
            <person name="Parratt S.R."/>
            <person name="Taylor G."/>
            <person name="Brettell L."/>
            <person name="Lew K.C."/>
            <person name="Croft L."/>
            <person name="King K.C."/>
            <person name="Brockhurst M.A."/>
            <person name="Hypsa V."/>
            <person name="Novakova E."/>
            <person name="Darby A.C."/>
            <person name="Hurst G.D.D."/>
        </authorList>
    </citation>
    <scope>NUCLEOTIDE SEQUENCE</scope>
    <source>
        <strain evidence="10">ANv_CAN</strain>
    </source>
</reference>
<dbReference type="AlphaFoldDB" id="A0A4P7KXV9"/>
<dbReference type="CDD" id="cd00801">
    <property type="entry name" value="INT_P4_C"/>
    <property type="match status" value="1"/>
</dbReference>
<dbReference type="Proteomes" id="UP001177592">
    <property type="component" value="Chromosome"/>
</dbReference>
<dbReference type="PROSITE" id="PS51898">
    <property type="entry name" value="TYR_RECOMBINASE"/>
    <property type="match status" value="1"/>
</dbReference>
<dbReference type="InterPro" id="IPR011010">
    <property type="entry name" value="DNA_brk_join_enz"/>
</dbReference>
<comment type="similarity">
    <text evidence="1">Belongs to the 'phage' integrase family.</text>
</comment>